<protein>
    <recommendedName>
        <fullName evidence="1 7">Transcriptional regulator MraZ</fullName>
    </recommendedName>
</protein>
<keyword evidence="6 7" id="KW-0804">Transcription</keyword>
<comment type="subunit">
    <text evidence="7">Forms oligomers.</text>
</comment>
<gene>
    <name evidence="7" type="primary">mraZ</name>
    <name evidence="9" type="ORF">ABB55_03720</name>
</gene>
<dbReference type="InterPro" id="IPR035644">
    <property type="entry name" value="MraZ_C"/>
</dbReference>
<evidence type="ECO:0000256" key="1">
    <source>
        <dbReference type="ARBA" id="ARBA00013860"/>
    </source>
</evidence>
<evidence type="ECO:0000313" key="9">
    <source>
        <dbReference type="EMBL" id="KPL51444.1"/>
    </source>
</evidence>
<dbReference type="PANTHER" id="PTHR34701">
    <property type="entry name" value="TRANSCRIPTIONAL REGULATOR MRAZ"/>
    <property type="match status" value="1"/>
</dbReference>
<dbReference type="GO" id="GO:0005737">
    <property type="term" value="C:cytoplasm"/>
    <property type="evidence" value="ECO:0007669"/>
    <property type="project" value="UniProtKB-UniRule"/>
</dbReference>
<keyword evidence="10" id="KW-1185">Reference proteome</keyword>
<dbReference type="CDD" id="cd16321">
    <property type="entry name" value="MraZ_C"/>
    <property type="match status" value="1"/>
</dbReference>
<dbReference type="InterPro" id="IPR007159">
    <property type="entry name" value="SpoVT-AbrB_dom"/>
</dbReference>
<keyword evidence="2 7" id="KW-0963">Cytoplasm</keyword>
<comment type="similarity">
    <text evidence="7">Belongs to the MraZ family.</text>
</comment>
<dbReference type="InterPro" id="IPR037914">
    <property type="entry name" value="SpoVT-AbrB_sf"/>
</dbReference>
<dbReference type="GO" id="GO:0000976">
    <property type="term" value="F:transcription cis-regulatory region binding"/>
    <property type="evidence" value="ECO:0007669"/>
    <property type="project" value="TreeGrafter"/>
</dbReference>
<name>A0A0P6WAC3_9HYPH</name>
<dbReference type="Gene3D" id="3.40.1550.20">
    <property type="entry name" value="Transcriptional regulator MraZ domain"/>
    <property type="match status" value="1"/>
</dbReference>
<dbReference type="Proteomes" id="UP000048984">
    <property type="component" value="Unassembled WGS sequence"/>
</dbReference>
<keyword evidence="5 7" id="KW-0238">DNA-binding</keyword>
<dbReference type="InterPro" id="IPR003444">
    <property type="entry name" value="MraZ"/>
</dbReference>
<proteinExistence type="inferred from homology"/>
<comment type="subcellular location">
    <subcellularLocation>
        <location evidence="7">Cytoplasm</location>
        <location evidence="7">Nucleoid</location>
    </subcellularLocation>
</comment>
<evidence type="ECO:0000256" key="5">
    <source>
        <dbReference type="ARBA" id="ARBA00023125"/>
    </source>
</evidence>
<evidence type="ECO:0000313" key="10">
    <source>
        <dbReference type="Proteomes" id="UP000048984"/>
    </source>
</evidence>
<dbReference type="SUPFAM" id="SSF89447">
    <property type="entry name" value="AbrB/MazE/MraZ-like"/>
    <property type="match status" value="1"/>
</dbReference>
<dbReference type="AlphaFoldDB" id="A0A0P6WAC3"/>
<evidence type="ECO:0000256" key="3">
    <source>
        <dbReference type="ARBA" id="ARBA00022737"/>
    </source>
</evidence>
<dbReference type="CDD" id="cd16320">
    <property type="entry name" value="MraZ_N"/>
    <property type="match status" value="1"/>
</dbReference>
<accession>A0A0P6WAC3</accession>
<dbReference type="InterPro" id="IPR020603">
    <property type="entry name" value="MraZ_dom"/>
</dbReference>
<feature type="domain" description="SpoVT-AbrB" evidence="8">
    <location>
        <begin position="83"/>
        <end position="126"/>
    </location>
</feature>
<dbReference type="PANTHER" id="PTHR34701:SF1">
    <property type="entry name" value="TRANSCRIPTIONAL REGULATOR MRAZ"/>
    <property type="match status" value="1"/>
</dbReference>
<evidence type="ECO:0000256" key="7">
    <source>
        <dbReference type="HAMAP-Rule" id="MF_01008"/>
    </source>
</evidence>
<dbReference type="InterPro" id="IPR035642">
    <property type="entry name" value="MraZ_N"/>
</dbReference>
<dbReference type="HAMAP" id="MF_01008">
    <property type="entry name" value="MraZ"/>
    <property type="match status" value="1"/>
</dbReference>
<dbReference type="GO" id="GO:0003700">
    <property type="term" value="F:DNA-binding transcription factor activity"/>
    <property type="evidence" value="ECO:0007669"/>
    <property type="project" value="UniProtKB-UniRule"/>
</dbReference>
<dbReference type="EMBL" id="LJYW01000001">
    <property type="protein sequence ID" value="KPL51444.1"/>
    <property type="molecule type" value="Genomic_DNA"/>
</dbReference>
<evidence type="ECO:0000256" key="2">
    <source>
        <dbReference type="ARBA" id="ARBA00022490"/>
    </source>
</evidence>
<dbReference type="GO" id="GO:2000143">
    <property type="term" value="P:negative regulation of DNA-templated transcription initiation"/>
    <property type="evidence" value="ECO:0007669"/>
    <property type="project" value="TreeGrafter"/>
</dbReference>
<dbReference type="PROSITE" id="PS51740">
    <property type="entry name" value="SPOVT_ABRB"/>
    <property type="match status" value="2"/>
</dbReference>
<dbReference type="RefSeq" id="WP_054357606.1">
    <property type="nucleotide sequence ID" value="NZ_JAPCYQ010000001.1"/>
</dbReference>
<dbReference type="STRING" id="665126.ABB55_03720"/>
<keyword evidence="4 7" id="KW-0805">Transcription regulation</keyword>
<organism evidence="9 10">
    <name type="scientific">Prosthecodimorpha hirschii</name>
    <dbReference type="NCBI Taxonomy" id="665126"/>
    <lineage>
        <taxon>Bacteria</taxon>
        <taxon>Pseudomonadati</taxon>
        <taxon>Pseudomonadota</taxon>
        <taxon>Alphaproteobacteria</taxon>
        <taxon>Hyphomicrobiales</taxon>
        <taxon>Ancalomicrobiaceae</taxon>
        <taxon>Prosthecodimorpha</taxon>
    </lineage>
</organism>
<dbReference type="GO" id="GO:0009295">
    <property type="term" value="C:nucleoid"/>
    <property type="evidence" value="ECO:0007669"/>
    <property type="project" value="UniProtKB-SubCell"/>
</dbReference>
<evidence type="ECO:0000256" key="6">
    <source>
        <dbReference type="ARBA" id="ARBA00023163"/>
    </source>
</evidence>
<comment type="caution">
    <text evidence="9">The sequence shown here is derived from an EMBL/GenBank/DDBJ whole genome shotgun (WGS) entry which is preliminary data.</text>
</comment>
<feature type="domain" description="SpoVT-AbrB" evidence="8">
    <location>
        <begin position="7"/>
        <end position="54"/>
    </location>
</feature>
<keyword evidence="3" id="KW-0677">Repeat</keyword>
<reference evidence="9 10" key="1">
    <citation type="submission" date="2015-09" db="EMBL/GenBank/DDBJ databases">
        <authorList>
            <person name="Jackson K.R."/>
            <person name="Lunt B.L."/>
            <person name="Fisher J.N.B."/>
            <person name="Gardner A.V."/>
            <person name="Bailey M.E."/>
            <person name="Deus L.M."/>
            <person name="Earl A.S."/>
            <person name="Gibby P.D."/>
            <person name="Hartmann K.A."/>
            <person name="Liu J.E."/>
            <person name="Manci A.M."/>
            <person name="Nielsen D.A."/>
            <person name="Solomon M.B."/>
            <person name="Breakwell D.P."/>
            <person name="Burnett S.H."/>
            <person name="Grose J.H."/>
        </authorList>
    </citation>
    <scope>NUCLEOTIDE SEQUENCE [LARGE SCALE GENOMIC DNA]</scope>
    <source>
        <strain evidence="9 10">16</strain>
    </source>
</reference>
<evidence type="ECO:0000256" key="4">
    <source>
        <dbReference type="ARBA" id="ARBA00023015"/>
    </source>
</evidence>
<sequence>MERFLGRHPKKIDAKGRVSIPAPFRAVLAHDGFEGLFCVRALWEPAVEAGGNALIAQIDAAVSGYDGFSPEHLHLAATLMGAGDTLSIDGEGRIVVPDWIREAAGITDEIVFVGLGQKFQFWAPEAFKAFEAKARAAAAELLARGREVRT</sequence>
<dbReference type="InterPro" id="IPR038619">
    <property type="entry name" value="MraZ_sf"/>
</dbReference>
<reference evidence="9 10" key="2">
    <citation type="submission" date="2015-10" db="EMBL/GenBank/DDBJ databases">
        <title>Draft Genome Sequence of Prosthecomicrobium hirschii ATCC 27832.</title>
        <authorList>
            <person name="Daniel J."/>
            <person name="Givan S.A."/>
            <person name="Brun Y.V."/>
            <person name="Brown P.J."/>
        </authorList>
    </citation>
    <scope>NUCLEOTIDE SEQUENCE [LARGE SCALE GENOMIC DNA]</scope>
    <source>
        <strain evidence="9 10">16</strain>
    </source>
</reference>
<evidence type="ECO:0000259" key="8">
    <source>
        <dbReference type="PROSITE" id="PS51740"/>
    </source>
</evidence>
<dbReference type="Pfam" id="PF02381">
    <property type="entry name" value="MraZ"/>
    <property type="match status" value="1"/>
</dbReference>